<gene>
    <name evidence="1" type="ORF">JCM9157_1836</name>
</gene>
<dbReference type="Gene3D" id="1.20.1260.10">
    <property type="match status" value="2"/>
</dbReference>
<proteinExistence type="predicted"/>
<evidence type="ECO:0000313" key="1">
    <source>
        <dbReference type="EMBL" id="GAE34759.1"/>
    </source>
</evidence>
<dbReference type="EMBL" id="BAUV01000010">
    <property type="protein sequence ID" value="GAE34759.1"/>
    <property type="molecule type" value="Genomic_DNA"/>
</dbReference>
<dbReference type="Pfam" id="PF11553">
    <property type="entry name" value="DUF3231"/>
    <property type="match status" value="2"/>
</dbReference>
<accession>W4QTU9</accession>
<dbReference type="Proteomes" id="UP000018896">
    <property type="component" value="Unassembled WGS sequence"/>
</dbReference>
<dbReference type="OrthoDB" id="1675670at2"/>
<evidence type="ECO:0008006" key="3">
    <source>
        <dbReference type="Google" id="ProtNLM"/>
    </source>
</evidence>
<name>W4QTU9_HALA3</name>
<dbReference type="InterPro" id="IPR021617">
    <property type="entry name" value="DUF3231"/>
</dbReference>
<dbReference type="AlphaFoldDB" id="W4QTU9"/>
<keyword evidence="2" id="KW-1185">Reference proteome</keyword>
<protein>
    <recommendedName>
        <fullName evidence="3">DUF3231 family protein</fullName>
    </recommendedName>
</protein>
<organism evidence="1 2">
    <name type="scientific">Halalkalibacter akibai (strain ATCC 43226 / DSM 21942 / CIP 109018 / JCM 9157 / 1139)</name>
    <name type="common">Bacillus akibai</name>
    <dbReference type="NCBI Taxonomy" id="1236973"/>
    <lineage>
        <taxon>Bacteria</taxon>
        <taxon>Bacillati</taxon>
        <taxon>Bacillota</taxon>
        <taxon>Bacilli</taxon>
        <taxon>Bacillales</taxon>
        <taxon>Bacillaceae</taxon>
        <taxon>Halalkalibacter</taxon>
    </lineage>
</organism>
<sequence>MESRIIRLTSAEISTLWTAYMNNSMASCVLSYFVEKAEDQEIKSVLEFALSVAKKNVNGAKVIFEGESYPIPKGFTEEDVNLKAKRLWADTLFLHYVDQMAKSGFAAYGMSVALSSRLDVREYFNDCLDLNQEINNKAKNIALSKGIHVRPPILSYPEKIDFVKEQSFLAGWFGDQKPLLASEIMHFFHNVQTNAIGKALIMGFSQVASSPDVRDYFKRGKEIAIKQIKVFHSILQNEDIPTPMTWDSEVMNSIEAPFSDKLMVYHIALLNIMGLGNYGMAISTSTRRDLIKEYMRLSGEIGLYAEDGANLMIKHGWMEEPPQAVDREKLSK</sequence>
<comment type="caution">
    <text evidence="1">The sequence shown here is derived from an EMBL/GenBank/DDBJ whole genome shotgun (WGS) entry which is preliminary data.</text>
</comment>
<dbReference type="eggNOG" id="ENOG502Z85B">
    <property type="taxonomic scope" value="Bacteria"/>
</dbReference>
<dbReference type="STRING" id="1236973.JCM9157_1836"/>
<reference evidence="1 2" key="1">
    <citation type="journal article" date="2014" name="Genome Announc.">
        <title>Draft Genome Sequences of Three Alkaliphilic Bacillus Strains, Bacillus wakoensis JCM 9140T, Bacillus akibai JCM 9157T, and Bacillus hemicellulosilyticus JCM 9152T.</title>
        <authorList>
            <person name="Yuki M."/>
            <person name="Oshima K."/>
            <person name="Suda W."/>
            <person name="Oshida Y."/>
            <person name="Kitamura K."/>
            <person name="Iida T."/>
            <person name="Hattori M."/>
            <person name="Ohkuma M."/>
        </authorList>
    </citation>
    <scope>NUCLEOTIDE SEQUENCE [LARGE SCALE GENOMIC DNA]</scope>
    <source>
        <strain evidence="1 2">JCM 9157</strain>
    </source>
</reference>
<dbReference type="RefSeq" id="WP_035663805.1">
    <property type="nucleotide sequence ID" value="NZ_BAUV01000010.1"/>
</dbReference>
<dbReference type="InterPro" id="IPR012347">
    <property type="entry name" value="Ferritin-like"/>
</dbReference>
<dbReference type="PROSITE" id="PS51257">
    <property type="entry name" value="PROKAR_LIPOPROTEIN"/>
    <property type="match status" value="1"/>
</dbReference>
<evidence type="ECO:0000313" key="2">
    <source>
        <dbReference type="Proteomes" id="UP000018896"/>
    </source>
</evidence>